<keyword evidence="3" id="KW-1185">Reference proteome</keyword>
<name>A0A6F8XTD8_9ACTN</name>
<gene>
    <name evidence="2" type="ORF">Pflav_034180</name>
</gene>
<protein>
    <submittedName>
        <fullName evidence="2">Uncharacterized protein</fullName>
    </submittedName>
</protein>
<feature type="region of interest" description="Disordered" evidence="1">
    <location>
        <begin position="224"/>
        <end position="244"/>
    </location>
</feature>
<accession>A0A6F8XTD8</accession>
<dbReference type="Proteomes" id="UP000502508">
    <property type="component" value="Chromosome"/>
</dbReference>
<reference evidence="2 3" key="1">
    <citation type="submission" date="2020-03" db="EMBL/GenBank/DDBJ databases">
        <title>Whole genome shotgun sequence of Phytohabitans flavus NBRC 107702.</title>
        <authorList>
            <person name="Komaki H."/>
            <person name="Tamura T."/>
        </authorList>
    </citation>
    <scope>NUCLEOTIDE SEQUENCE [LARGE SCALE GENOMIC DNA]</scope>
    <source>
        <strain evidence="2 3">NBRC 107702</strain>
    </source>
</reference>
<dbReference type="AlphaFoldDB" id="A0A6F8XTD8"/>
<dbReference type="EMBL" id="AP022870">
    <property type="protein sequence ID" value="BCB77008.1"/>
    <property type="molecule type" value="Genomic_DNA"/>
</dbReference>
<proteinExistence type="predicted"/>
<organism evidence="2 3">
    <name type="scientific">Phytohabitans flavus</name>
    <dbReference type="NCBI Taxonomy" id="1076124"/>
    <lineage>
        <taxon>Bacteria</taxon>
        <taxon>Bacillati</taxon>
        <taxon>Actinomycetota</taxon>
        <taxon>Actinomycetes</taxon>
        <taxon>Micromonosporales</taxon>
        <taxon>Micromonosporaceae</taxon>
    </lineage>
</organism>
<evidence type="ECO:0000256" key="1">
    <source>
        <dbReference type="SAM" id="MobiDB-lite"/>
    </source>
</evidence>
<sequence>MPVRVPRGGPPVQVGDLVGRAAAQLGAEQLAEHPVVPVGARPALQRYHEAVGALQLGQHPGGVLPPGQRVRQLTAYRLGDRRAQQHVLRLGRLPGEHLVDQVAGDARVLPAVPGDEAVRVRVRVQRAGREAQPRWPPLGTQVQVVDPPRARRYAVAGEQLGRLVAGECQVVCGQLGQPAFQPPPVQAERRLGARGGDQVQAAVRVPDQEVQPVRHRLVDRQVQVVQQQRHGPLQPGDRRGEPFQVGVLRNGDAAFGQRRADVRPEPGAVPRFDRVPGHRLVR</sequence>
<dbReference type="KEGG" id="pfla:Pflav_034180"/>
<evidence type="ECO:0000313" key="2">
    <source>
        <dbReference type="EMBL" id="BCB77008.1"/>
    </source>
</evidence>
<reference evidence="2 3" key="2">
    <citation type="submission" date="2020-03" db="EMBL/GenBank/DDBJ databases">
        <authorList>
            <person name="Ichikawa N."/>
            <person name="Kimura A."/>
            <person name="Kitahashi Y."/>
            <person name="Uohara A."/>
        </authorList>
    </citation>
    <scope>NUCLEOTIDE SEQUENCE [LARGE SCALE GENOMIC DNA]</scope>
    <source>
        <strain evidence="2 3">NBRC 107702</strain>
    </source>
</reference>
<feature type="region of interest" description="Disordered" evidence="1">
    <location>
        <begin position="256"/>
        <end position="282"/>
    </location>
</feature>
<evidence type="ECO:0000313" key="3">
    <source>
        <dbReference type="Proteomes" id="UP000502508"/>
    </source>
</evidence>